<evidence type="ECO:0000256" key="8">
    <source>
        <dbReference type="ARBA" id="ARBA00036824"/>
    </source>
</evidence>
<evidence type="ECO:0000256" key="6">
    <source>
        <dbReference type="ARBA" id="ARBA00023295"/>
    </source>
</evidence>
<evidence type="ECO:0000256" key="10">
    <source>
        <dbReference type="RuleBase" id="RU361153"/>
    </source>
</evidence>
<dbReference type="EC" id="3.2.1.58" evidence="9"/>
<evidence type="ECO:0000256" key="2">
    <source>
        <dbReference type="ARBA" id="ARBA00005641"/>
    </source>
</evidence>
<evidence type="ECO:0000256" key="7">
    <source>
        <dbReference type="ARBA" id="ARBA00023316"/>
    </source>
</evidence>
<evidence type="ECO:0000256" key="5">
    <source>
        <dbReference type="ARBA" id="ARBA00022801"/>
    </source>
</evidence>
<comment type="similarity">
    <text evidence="2 10">Belongs to the glycosyl hydrolase 5 (cellulase A) family.</text>
</comment>
<feature type="signal peptide" evidence="11">
    <location>
        <begin position="1"/>
        <end position="22"/>
    </location>
</feature>
<keyword evidence="6 10" id="KW-0326">Glycosidase</keyword>
<keyword evidence="7" id="KW-0961">Cell wall biogenesis/degradation</keyword>
<dbReference type="Gene3D" id="3.20.20.80">
    <property type="entry name" value="Glycosidases"/>
    <property type="match status" value="1"/>
</dbReference>
<keyword evidence="5 10" id="KW-0378">Hydrolase</keyword>
<dbReference type="Proteomes" id="UP001444661">
    <property type="component" value="Unassembled WGS sequence"/>
</dbReference>
<dbReference type="PANTHER" id="PTHR31297">
    <property type="entry name" value="GLUCAN ENDO-1,6-BETA-GLUCOSIDASE B"/>
    <property type="match status" value="1"/>
</dbReference>
<evidence type="ECO:0000256" key="4">
    <source>
        <dbReference type="ARBA" id="ARBA00022729"/>
    </source>
</evidence>
<name>A0ABR1SMC1_9PEZI</name>
<gene>
    <name evidence="13" type="ORF">PG993_010478</name>
</gene>
<dbReference type="EMBL" id="JAQQWK010000009">
    <property type="protein sequence ID" value="KAK8035483.1"/>
    <property type="molecule type" value="Genomic_DNA"/>
</dbReference>
<comment type="subcellular location">
    <subcellularLocation>
        <location evidence="1">Secreted</location>
    </subcellularLocation>
</comment>
<protein>
    <recommendedName>
        <fullName evidence="9">glucan 1,3-beta-glucosidase</fullName>
        <ecNumber evidence="9">3.2.1.58</ecNumber>
    </recommendedName>
</protein>
<keyword evidence="3" id="KW-0964">Secreted</keyword>
<feature type="domain" description="Glycoside hydrolase family 5" evidence="12">
    <location>
        <begin position="92"/>
        <end position="355"/>
    </location>
</feature>
<evidence type="ECO:0000256" key="11">
    <source>
        <dbReference type="SAM" id="SignalP"/>
    </source>
</evidence>
<evidence type="ECO:0000259" key="12">
    <source>
        <dbReference type="Pfam" id="PF00150"/>
    </source>
</evidence>
<comment type="catalytic activity">
    <reaction evidence="8">
        <text>Successive hydrolysis of beta-D-glucose units from the non-reducing ends of (1-&gt;3)-beta-D-glucans, releasing alpha-glucose.</text>
        <dbReference type="EC" id="3.2.1.58"/>
    </reaction>
</comment>
<organism evidence="13 14">
    <name type="scientific">Apiospora rasikravindrae</name>
    <dbReference type="NCBI Taxonomy" id="990691"/>
    <lineage>
        <taxon>Eukaryota</taxon>
        <taxon>Fungi</taxon>
        <taxon>Dikarya</taxon>
        <taxon>Ascomycota</taxon>
        <taxon>Pezizomycotina</taxon>
        <taxon>Sordariomycetes</taxon>
        <taxon>Xylariomycetidae</taxon>
        <taxon>Amphisphaeriales</taxon>
        <taxon>Apiosporaceae</taxon>
        <taxon>Apiospora</taxon>
    </lineage>
</organism>
<accession>A0ABR1SMC1</accession>
<evidence type="ECO:0000256" key="9">
    <source>
        <dbReference type="ARBA" id="ARBA00038929"/>
    </source>
</evidence>
<evidence type="ECO:0000256" key="1">
    <source>
        <dbReference type="ARBA" id="ARBA00004613"/>
    </source>
</evidence>
<evidence type="ECO:0000256" key="3">
    <source>
        <dbReference type="ARBA" id="ARBA00022525"/>
    </source>
</evidence>
<dbReference type="InterPro" id="IPR050386">
    <property type="entry name" value="Glycosyl_hydrolase_5"/>
</dbReference>
<sequence>MQLSSLLAAGSVSSAVLAQAAATNPPTSYLDWKTFQGDGVNLGGWLIQEPFIDTAWWSAHCGVETVDEWTCCANLGDQCGPVFEQRYATWFTTADIDVLASGGLKVLRIPTTYQAWIDLPGSALYHGQQLARLQEIASYAITQHGMHVVLDLHGLPGGVNNQTIGERVGGLDWWYNETALAWSMKTVDAVLDFIQQSGQPESFTLEPVNEPMDNPDAIGQPSALSEKASAWLLKYYRLVLDRVAAVNPRIPVMLNDGFKGPGYWAGNFTQDRNIVFDVHYYYFNGRPAGSNNVTEMICGDARAAATGQPENNTFPVFTGEWAIETFYNNSFEARKFILNAGLAAFGKHTTGSAYWTGKVVSDEAVAGQGTKQDYWSYKDLLELGLVDPESAPGFCD</sequence>
<keyword evidence="14" id="KW-1185">Reference proteome</keyword>
<dbReference type="Pfam" id="PF00150">
    <property type="entry name" value="Cellulase"/>
    <property type="match status" value="1"/>
</dbReference>
<dbReference type="InterPro" id="IPR001547">
    <property type="entry name" value="Glyco_hydro_5"/>
</dbReference>
<evidence type="ECO:0000313" key="14">
    <source>
        <dbReference type="Proteomes" id="UP001444661"/>
    </source>
</evidence>
<keyword evidence="4 11" id="KW-0732">Signal</keyword>
<proteinExistence type="inferred from homology"/>
<dbReference type="InterPro" id="IPR017853">
    <property type="entry name" value="GH"/>
</dbReference>
<comment type="caution">
    <text evidence="13">The sequence shown here is derived from an EMBL/GenBank/DDBJ whole genome shotgun (WGS) entry which is preliminary data.</text>
</comment>
<reference evidence="13 14" key="1">
    <citation type="submission" date="2023-01" db="EMBL/GenBank/DDBJ databases">
        <title>Analysis of 21 Apiospora genomes using comparative genomics revels a genus with tremendous synthesis potential of carbohydrate active enzymes and secondary metabolites.</title>
        <authorList>
            <person name="Sorensen T."/>
        </authorList>
    </citation>
    <scope>NUCLEOTIDE SEQUENCE [LARGE SCALE GENOMIC DNA]</scope>
    <source>
        <strain evidence="13 14">CBS 33761</strain>
    </source>
</reference>
<dbReference type="SUPFAM" id="SSF51445">
    <property type="entry name" value="(Trans)glycosidases"/>
    <property type="match status" value="1"/>
</dbReference>
<dbReference type="PANTHER" id="PTHR31297:SF1">
    <property type="entry name" value="GLUCAN 1,3-BETA-GLUCOSIDASE I_II-RELATED"/>
    <property type="match status" value="1"/>
</dbReference>
<evidence type="ECO:0000313" key="13">
    <source>
        <dbReference type="EMBL" id="KAK8035483.1"/>
    </source>
</evidence>
<feature type="chain" id="PRO_5046505152" description="glucan 1,3-beta-glucosidase" evidence="11">
    <location>
        <begin position="23"/>
        <end position="396"/>
    </location>
</feature>